<evidence type="ECO:0000313" key="1">
    <source>
        <dbReference type="EMBL" id="CDW20936.1"/>
    </source>
</evidence>
<reference evidence="1" key="1">
    <citation type="submission" date="2014-05" db="EMBL/GenBank/DDBJ databases">
        <authorList>
            <person name="Chronopoulou M."/>
        </authorList>
    </citation>
    <scope>NUCLEOTIDE SEQUENCE</scope>
    <source>
        <tissue evidence="1">Whole organism</tissue>
    </source>
</reference>
<organism evidence="1">
    <name type="scientific">Lepeophtheirus salmonis</name>
    <name type="common">Salmon louse</name>
    <name type="synonym">Caligus salmonis</name>
    <dbReference type="NCBI Taxonomy" id="72036"/>
    <lineage>
        <taxon>Eukaryota</taxon>
        <taxon>Metazoa</taxon>
        <taxon>Ecdysozoa</taxon>
        <taxon>Arthropoda</taxon>
        <taxon>Crustacea</taxon>
        <taxon>Multicrustacea</taxon>
        <taxon>Hexanauplia</taxon>
        <taxon>Copepoda</taxon>
        <taxon>Siphonostomatoida</taxon>
        <taxon>Caligidae</taxon>
        <taxon>Lepeophtheirus</taxon>
    </lineage>
</organism>
<sequence length="68" mass="7489">RNGLLLSYHKASVIITHASLLSTSLAGYIGTLSNFCHDFTTLYLSTHSTIHTNKQTKHLVVITSFSLL</sequence>
<accession>A0A0K2T668</accession>
<feature type="non-terminal residue" evidence="1">
    <location>
        <position position="1"/>
    </location>
</feature>
<dbReference type="AlphaFoldDB" id="A0A0K2T668"/>
<proteinExistence type="predicted"/>
<name>A0A0K2T668_LEPSM</name>
<dbReference type="EMBL" id="HACA01003575">
    <property type="protein sequence ID" value="CDW20936.1"/>
    <property type="molecule type" value="Transcribed_RNA"/>
</dbReference>
<protein>
    <submittedName>
        <fullName evidence="1">Uncharacterized protein</fullName>
    </submittedName>
</protein>